<feature type="compositionally biased region" description="Polar residues" evidence="1">
    <location>
        <begin position="21"/>
        <end position="32"/>
    </location>
</feature>
<accession>A0A0B2PRN9</accession>
<protein>
    <submittedName>
        <fullName evidence="2">Uncharacterized protein</fullName>
    </submittedName>
</protein>
<evidence type="ECO:0000313" key="2">
    <source>
        <dbReference type="EMBL" id="KHN10334.1"/>
    </source>
</evidence>
<feature type="non-terminal residue" evidence="2">
    <location>
        <position position="65"/>
    </location>
</feature>
<name>A0A0B2PRN9_GLYSO</name>
<dbReference type="EMBL" id="KN664692">
    <property type="protein sequence ID" value="KHN10334.1"/>
    <property type="molecule type" value="Genomic_DNA"/>
</dbReference>
<sequence length="65" mass="7013">LSEANPLSEEASSPSERRTLENVNSESSTLSMQPACPVRPLSLLALSAQSLTLAQRDMLAEHTFV</sequence>
<organism evidence="2">
    <name type="scientific">Glycine soja</name>
    <name type="common">Wild soybean</name>
    <dbReference type="NCBI Taxonomy" id="3848"/>
    <lineage>
        <taxon>Eukaryota</taxon>
        <taxon>Viridiplantae</taxon>
        <taxon>Streptophyta</taxon>
        <taxon>Embryophyta</taxon>
        <taxon>Tracheophyta</taxon>
        <taxon>Spermatophyta</taxon>
        <taxon>Magnoliopsida</taxon>
        <taxon>eudicotyledons</taxon>
        <taxon>Gunneridae</taxon>
        <taxon>Pentapetalae</taxon>
        <taxon>rosids</taxon>
        <taxon>fabids</taxon>
        <taxon>Fabales</taxon>
        <taxon>Fabaceae</taxon>
        <taxon>Papilionoideae</taxon>
        <taxon>50 kb inversion clade</taxon>
        <taxon>NPAAA clade</taxon>
        <taxon>indigoferoid/millettioid clade</taxon>
        <taxon>Phaseoleae</taxon>
        <taxon>Glycine</taxon>
        <taxon>Glycine subgen. Soja</taxon>
    </lineage>
</organism>
<proteinExistence type="predicted"/>
<dbReference type="AlphaFoldDB" id="A0A0B2PRN9"/>
<dbReference type="Proteomes" id="UP000053555">
    <property type="component" value="Unassembled WGS sequence"/>
</dbReference>
<evidence type="ECO:0000256" key="1">
    <source>
        <dbReference type="SAM" id="MobiDB-lite"/>
    </source>
</evidence>
<feature type="region of interest" description="Disordered" evidence="1">
    <location>
        <begin position="1"/>
        <end position="34"/>
    </location>
</feature>
<feature type="non-terminal residue" evidence="2">
    <location>
        <position position="1"/>
    </location>
</feature>
<gene>
    <name evidence="2" type="ORF">glysoja_048969</name>
</gene>
<reference evidence="2" key="1">
    <citation type="submission" date="2014-07" db="EMBL/GenBank/DDBJ databases">
        <title>Identification of a novel salt tolerance gene in wild soybean by whole-genome sequencing.</title>
        <authorList>
            <person name="Lam H.-M."/>
            <person name="Qi X."/>
            <person name="Li M.-W."/>
            <person name="Liu X."/>
            <person name="Xie M."/>
            <person name="Ni M."/>
            <person name="Xu X."/>
        </authorList>
    </citation>
    <scope>NUCLEOTIDE SEQUENCE [LARGE SCALE GENOMIC DNA]</scope>
    <source>
        <tissue evidence="2">Root</tissue>
    </source>
</reference>